<dbReference type="Pfam" id="PF13476">
    <property type="entry name" value="AAA_23"/>
    <property type="match status" value="1"/>
</dbReference>
<dbReference type="InterPro" id="IPR051396">
    <property type="entry name" value="Bact_Antivir_Def_Nuclease"/>
</dbReference>
<accession>A0A246GC27</accession>
<dbReference type="PANTHER" id="PTHR43581">
    <property type="entry name" value="ATP/GTP PHOSPHATASE"/>
    <property type="match status" value="1"/>
</dbReference>
<dbReference type="AlphaFoldDB" id="A0A246GC27"/>
<protein>
    <submittedName>
        <fullName evidence="3">AAA family ATPase</fullName>
    </submittedName>
</protein>
<feature type="domain" description="ATPase AAA-type core" evidence="1">
    <location>
        <begin position="198"/>
        <end position="307"/>
    </location>
</feature>
<evidence type="ECO:0000259" key="1">
    <source>
        <dbReference type="Pfam" id="PF13304"/>
    </source>
</evidence>
<dbReference type="GO" id="GO:0005524">
    <property type="term" value="F:ATP binding"/>
    <property type="evidence" value="ECO:0007669"/>
    <property type="project" value="InterPro"/>
</dbReference>
<evidence type="ECO:0000313" key="3">
    <source>
        <dbReference type="EMBL" id="OWP78451.1"/>
    </source>
</evidence>
<gene>
    <name evidence="3" type="ORF">BWK62_05255</name>
</gene>
<evidence type="ECO:0000259" key="2">
    <source>
        <dbReference type="Pfam" id="PF13476"/>
    </source>
</evidence>
<dbReference type="InterPro" id="IPR038729">
    <property type="entry name" value="Rad50/SbcC_AAA"/>
</dbReference>
<dbReference type="PANTHER" id="PTHR43581:SF4">
    <property type="entry name" value="ATP_GTP PHOSPHATASE"/>
    <property type="match status" value="1"/>
</dbReference>
<dbReference type="InterPro" id="IPR027417">
    <property type="entry name" value="P-loop_NTPase"/>
</dbReference>
<proteinExistence type="predicted"/>
<dbReference type="Proteomes" id="UP000198034">
    <property type="component" value="Unassembled WGS sequence"/>
</dbReference>
<dbReference type="EMBL" id="MTCY01000010">
    <property type="protein sequence ID" value="OWP78451.1"/>
    <property type="molecule type" value="Genomic_DNA"/>
</dbReference>
<dbReference type="Gene3D" id="3.40.50.300">
    <property type="entry name" value="P-loop containing nucleotide triphosphate hydrolases"/>
    <property type="match status" value="1"/>
</dbReference>
<feature type="domain" description="Rad50/SbcC-type AAA" evidence="2">
    <location>
        <begin position="5"/>
        <end position="138"/>
    </location>
</feature>
<comment type="caution">
    <text evidence="3">The sequence shown here is derived from an EMBL/GenBank/DDBJ whole genome shotgun (WGS) entry which is preliminary data.</text>
</comment>
<reference evidence="3 4" key="1">
    <citation type="journal article" date="2017" name="Infect. Genet. Evol.">
        <title>Comparative genome analysis of fish pathogen Flavobacterium columnare reveals extensive sequence diversity within the species.</title>
        <authorList>
            <person name="Kayansamruaj P."/>
            <person name="Dong H.T."/>
            <person name="Hirono I."/>
            <person name="Kondo H."/>
            <person name="Senapin S."/>
            <person name="Rodkhum C."/>
        </authorList>
    </citation>
    <scope>NUCLEOTIDE SEQUENCE [LARGE SCALE GENOMIC DNA]</scope>
    <source>
        <strain evidence="3 4">1214</strain>
    </source>
</reference>
<dbReference type="GO" id="GO:0016887">
    <property type="term" value="F:ATP hydrolysis activity"/>
    <property type="evidence" value="ECO:0007669"/>
    <property type="project" value="InterPro"/>
</dbReference>
<dbReference type="SUPFAM" id="SSF52540">
    <property type="entry name" value="P-loop containing nucleoside triphosphate hydrolases"/>
    <property type="match status" value="1"/>
</dbReference>
<evidence type="ECO:0000313" key="4">
    <source>
        <dbReference type="Proteomes" id="UP000198034"/>
    </source>
</evidence>
<sequence>MRIRELSIKNFRVLEDDHFFEFNSNITLIAGVNGKGKTAILDALVLVLSRLVPQISPSKSRRIKIKESDISIEKEAMQLVLKTSCAGHPVNFTIDYTTNEISTKLTKRVRERIANAYGDPQRGDDQAPLAVFYTTDRAGYKFPKKLPDIVLSGQAMAYNGALVNRLVDYKDLMYRYKVATTNIEATFNQNTIDAINSAISQFMENFGDLHVETNPLRLVIKKGEKNIDVKQLSDGERAFIALISDLGRRLALANPALANPLLGYGVVLIDEIELHLHPKWQLELLENLRNIFPNIQFILTTHSPFIIQTAREGELISLDNEIVVDPYGKSLEEVSKYVMNIQNTEYSPRIKEMKAVAEKYLALSKEYKEVNDERKAEIQIELAQLLAPFSDNPAYVALLESKGISIDETNK</sequence>
<dbReference type="Pfam" id="PF13304">
    <property type="entry name" value="AAA_21"/>
    <property type="match status" value="1"/>
</dbReference>
<dbReference type="InterPro" id="IPR003959">
    <property type="entry name" value="ATPase_AAA_core"/>
</dbReference>
<organism evidence="3 4">
    <name type="scientific">Flavobacterium columnare</name>
    <dbReference type="NCBI Taxonomy" id="996"/>
    <lineage>
        <taxon>Bacteria</taxon>
        <taxon>Pseudomonadati</taxon>
        <taxon>Bacteroidota</taxon>
        <taxon>Flavobacteriia</taxon>
        <taxon>Flavobacteriales</taxon>
        <taxon>Flavobacteriaceae</taxon>
        <taxon>Flavobacterium</taxon>
    </lineage>
</organism>
<name>A0A246GC27_9FLAO</name>